<organism evidence="12 13">
    <name type="scientific">Qingshengfaniella alkalisoli</name>
    <dbReference type="NCBI Taxonomy" id="2599296"/>
    <lineage>
        <taxon>Bacteria</taxon>
        <taxon>Pseudomonadati</taxon>
        <taxon>Pseudomonadota</taxon>
        <taxon>Alphaproteobacteria</taxon>
        <taxon>Rhodobacterales</taxon>
        <taxon>Paracoccaceae</taxon>
        <taxon>Qingshengfaniella</taxon>
    </lineage>
</organism>
<evidence type="ECO:0000256" key="9">
    <source>
        <dbReference type="ARBA" id="ARBA00022842"/>
    </source>
</evidence>
<keyword evidence="8 11" id="KW-0067">ATP-binding</keyword>
<dbReference type="NCBIfam" id="NF006830">
    <property type="entry name" value="PRK09355.1"/>
    <property type="match status" value="1"/>
</dbReference>
<comment type="function">
    <text evidence="11">Catalyzes the phosphorylation of the hydroxyl group of 4-methyl-5-beta-hydroxyethylthiazole (THZ).</text>
</comment>
<evidence type="ECO:0000313" key="13">
    <source>
        <dbReference type="Proteomes" id="UP000318483"/>
    </source>
</evidence>
<feature type="binding site" evidence="11">
    <location>
        <position position="166"/>
    </location>
    <ligand>
        <name>ATP</name>
        <dbReference type="ChEBI" id="CHEBI:30616"/>
    </ligand>
</feature>
<dbReference type="Pfam" id="PF02110">
    <property type="entry name" value="HK"/>
    <property type="match status" value="1"/>
</dbReference>
<dbReference type="GO" id="GO:0009228">
    <property type="term" value="P:thiamine biosynthetic process"/>
    <property type="evidence" value="ECO:0007669"/>
    <property type="project" value="UniProtKB-KW"/>
</dbReference>
<comment type="similarity">
    <text evidence="11">Belongs to the Thz kinase family.</text>
</comment>
<keyword evidence="10 11" id="KW-0784">Thiamine biosynthesis</keyword>
<keyword evidence="4 11" id="KW-0808">Transferase</keyword>
<dbReference type="GO" id="GO:0009229">
    <property type="term" value="P:thiamine diphosphate biosynthetic process"/>
    <property type="evidence" value="ECO:0007669"/>
    <property type="project" value="UniProtKB-UniRule"/>
</dbReference>
<evidence type="ECO:0000256" key="11">
    <source>
        <dbReference type="HAMAP-Rule" id="MF_00228"/>
    </source>
</evidence>
<dbReference type="GO" id="GO:0004417">
    <property type="term" value="F:hydroxyethylthiazole kinase activity"/>
    <property type="evidence" value="ECO:0007669"/>
    <property type="project" value="UniProtKB-UniRule"/>
</dbReference>
<proteinExistence type="inferred from homology"/>
<accession>A0A5B8IRX4</accession>
<keyword evidence="9 11" id="KW-0460">Magnesium</keyword>
<evidence type="ECO:0000313" key="12">
    <source>
        <dbReference type="EMBL" id="QDY68334.1"/>
    </source>
</evidence>
<dbReference type="KEGG" id="lit:FPZ52_00990"/>
<feature type="binding site" evidence="11">
    <location>
        <position position="45"/>
    </location>
    <ligand>
        <name>substrate</name>
    </ligand>
</feature>
<dbReference type="EMBL" id="CP042261">
    <property type="protein sequence ID" value="QDY68334.1"/>
    <property type="molecule type" value="Genomic_DNA"/>
</dbReference>
<evidence type="ECO:0000256" key="10">
    <source>
        <dbReference type="ARBA" id="ARBA00022977"/>
    </source>
</evidence>
<name>A0A5B8IRX4_9RHOB</name>
<dbReference type="InterPro" id="IPR029056">
    <property type="entry name" value="Ribokinase-like"/>
</dbReference>
<dbReference type="SUPFAM" id="SSF53613">
    <property type="entry name" value="Ribokinase-like"/>
    <property type="match status" value="1"/>
</dbReference>
<protein>
    <recommendedName>
        <fullName evidence="11">Hydroxyethylthiazole kinase</fullName>
        <ecNumber evidence="11">2.7.1.50</ecNumber>
    </recommendedName>
    <alternativeName>
        <fullName evidence="11">4-methyl-5-beta-hydroxyethylthiazole kinase</fullName>
        <shortName evidence="11">TH kinase</shortName>
        <shortName evidence="11">Thz kinase</shortName>
    </alternativeName>
</protein>
<dbReference type="CDD" id="cd01170">
    <property type="entry name" value="THZ_kinase"/>
    <property type="match status" value="1"/>
</dbReference>
<evidence type="ECO:0000256" key="1">
    <source>
        <dbReference type="ARBA" id="ARBA00001771"/>
    </source>
</evidence>
<evidence type="ECO:0000256" key="6">
    <source>
        <dbReference type="ARBA" id="ARBA00022741"/>
    </source>
</evidence>
<evidence type="ECO:0000256" key="4">
    <source>
        <dbReference type="ARBA" id="ARBA00022679"/>
    </source>
</evidence>
<dbReference type="EC" id="2.7.1.50" evidence="11"/>
<dbReference type="HAMAP" id="MF_00228">
    <property type="entry name" value="Thz_kinase"/>
    <property type="match status" value="1"/>
</dbReference>
<dbReference type="GO" id="GO:0000287">
    <property type="term" value="F:magnesium ion binding"/>
    <property type="evidence" value="ECO:0007669"/>
    <property type="project" value="UniProtKB-UniRule"/>
</dbReference>
<dbReference type="NCBIfam" id="TIGR00694">
    <property type="entry name" value="thiM"/>
    <property type="match status" value="1"/>
</dbReference>
<dbReference type="OrthoDB" id="8909021at2"/>
<dbReference type="PRINTS" id="PR01099">
    <property type="entry name" value="HYETHTZKNASE"/>
</dbReference>
<feature type="binding site" evidence="11">
    <location>
        <position position="193"/>
    </location>
    <ligand>
        <name>substrate</name>
    </ligand>
</feature>
<dbReference type="PIRSF" id="PIRSF000513">
    <property type="entry name" value="Thz_kinase"/>
    <property type="match status" value="1"/>
</dbReference>
<comment type="cofactor">
    <cofactor evidence="2 11">
        <name>Mg(2+)</name>
        <dbReference type="ChEBI" id="CHEBI:18420"/>
    </cofactor>
</comment>
<keyword evidence="5 11" id="KW-0479">Metal-binding</keyword>
<dbReference type="AlphaFoldDB" id="A0A5B8IRX4"/>
<keyword evidence="6 11" id="KW-0547">Nucleotide-binding</keyword>
<evidence type="ECO:0000256" key="2">
    <source>
        <dbReference type="ARBA" id="ARBA00001946"/>
    </source>
</evidence>
<gene>
    <name evidence="11 12" type="primary">thiM</name>
    <name evidence="12" type="ORF">FPZ52_00990</name>
</gene>
<sequence length="264" mass="26948">MMTTTPGDVLKAIRAQSPLVQCITNYVAMNVSANVLLATGASPAMVHASEESGDFTAVVGALTINIGTLSPSWVEGMTTAINAAHTHSKPWVFDPVAHFATPYRSGVARDILSLEPTVIRGNASEILALSGRSGSGKGVDAGDAVAAAKDGARELAVRYKSIVAVTGEQDFVTDGTRAAHIEGGSPFMPQVTALGCALTCLTGAGIAAVEDPFDATVGVLAIYGAAGREAGKTADGPGSFAWKFLDALNALAPEDVSAELVGYR</sequence>
<feature type="binding site" evidence="11">
    <location>
        <position position="120"/>
    </location>
    <ligand>
        <name>ATP</name>
        <dbReference type="ChEBI" id="CHEBI:30616"/>
    </ligand>
</feature>
<comment type="catalytic activity">
    <reaction evidence="1 11">
        <text>5-(2-hydroxyethyl)-4-methylthiazole + ATP = 4-methyl-5-(2-phosphooxyethyl)-thiazole + ADP + H(+)</text>
        <dbReference type="Rhea" id="RHEA:24212"/>
        <dbReference type="ChEBI" id="CHEBI:15378"/>
        <dbReference type="ChEBI" id="CHEBI:17957"/>
        <dbReference type="ChEBI" id="CHEBI:30616"/>
        <dbReference type="ChEBI" id="CHEBI:58296"/>
        <dbReference type="ChEBI" id="CHEBI:456216"/>
        <dbReference type="EC" id="2.7.1.50"/>
    </reaction>
</comment>
<evidence type="ECO:0000256" key="5">
    <source>
        <dbReference type="ARBA" id="ARBA00022723"/>
    </source>
</evidence>
<dbReference type="Proteomes" id="UP000318483">
    <property type="component" value="Chromosome"/>
</dbReference>
<evidence type="ECO:0000256" key="8">
    <source>
        <dbReference type="ARBA" id="ARBA00022840"/>
    </source>
</evidence>
<keyword evidence="13" id="KW-1185">Reference proteome</keyword>
<evidence type="ECO:0000256" key="3">
    <source>
        <dbReference type="ARBA" id="ARBA00004868"/>
    </source>
</evidence>
<comment type="pathway">
    <text evidence="3 11">Cofactor biosynthesis; thiamine diphosphate biosynthesis; 4-methyl-5-(2-phosphoethyl)-thiazole from 5-(2-hydroxyethyl)-4-methylthiazole: step 1/1.</text>
</comment>
<dbReference type="InterPro" id="IPR000417">
    <property type="entry name" value="Hyethyz_kinase"/>
</dbReference>
<evidence type="ECO:0000256" key="7">
    <source>
        <dbReference type="ARBA" id="ARBA00022777"/>
    </source>
</evidence>
<keyword evidence="7 11" id="KW-0418">Kinase</keyword>
<dbReference type="Gene3D" id="3.40.1190.20">
    <property type="match status" value="1"/>
</dbReference>
<reference evidence="12 13" key="1">
    <citation type="submission" date="2019-07" db="EMBL/GenBank/DDBJ databases">
        <title>Litoreibacter alkalisoli sp. nov., isolated from saline-alkaline soil.</title>
        <authorList>
            <person name="Wang S."/>
            <person name="Xu L."/>
            <person name="Xing Y.-T."/>
            <person name="Sun J.-Q."/>
        </authorList>
    </citation>
    <scope>NUCLEOTIDE SEQUENCE [LARGE SCALE GENOMIC DNA]</scope>
    <source>
        <strain evidence="12 13">LN3S51</strain>
    </source>
</reference>
<dbReference type="UniPathway" id="UPA00060">
    <property type="reaction ID" value="UER00139"/>
</dbReference>
<dbReference type="GO" id="GO:0005524">
    <property type="term" value="F:ATP binding"/>
    <property type="evidence" value="ECO:0007669"/>
    <property type="project" value="UniProtKB-UniRule"/>
</dbReference>